<evidence type="ECO:0000256" key="1">
    <source>
        <dbReference type="ARBA" id="ARBA00022571"/>
    </source>
</evidence>
<comment type="similarity">
    <text evidence="5">Belongs to the NAGSA dehydrogenase family. Type 1 subfamily.</text>
</comment>
<accession>A0ABX8CF75</accession>
<keyword evidence="3 5" id="KW-0521">NADP</keyword>
<dbReference type="InterPro" id="IPR058924">
    <property type="entry name" value="AGPR_dimerisation_dom"/>
</dbReference>
<name>A0ABX8CF75_9NOCA</name>
<dbReference type="RefSeq" id="WP_213554659.1">
    <property type="nucleotide sequence ID" value="NZ_JBHXAJ010000007.1"/>
</dbReference>
<protein>
    <recommendedName>
        <fullName evidence="5">N-acetyl-gamma-glutamyl-phosphate reductase</fullName>
        <shortName evidence="5">AGPR</shortName>
        <ecNumber evidence="5">1.2.1.38</ecNumber>
    </recommendedName>
    <alternativeName>
        <fullName evidence="5">N-acetyl-glutamate semialdehyde dehydrogenase</fullName>
        <shortName evidence="5">NAGSA dehydrogenase</shortName>
    </alternativeName>
</protein>
<keyword evidence="5" id="KW-0963">Cytoplasm</keyword>
<keyword evidence="1 5" id="KW-0055">Arginine biosynthesis</keyword>
<comment type="pathway">
    <text evidence="5">Amino-acid biosynthesis; L-arginine biosynthesis; N(2)-acetyl-L-ornithine from L-glutamate: step 3/4.</text>
</comment>
<dbReference type="InterPro" id="IPR023013">
    <property type="entry name" value="AGPR_AS"/>
</dbReference>
<dbReference type="HAMAP" id="MF_00150">
    <property type="entry name" value="ArgC_type1"/>
    <property type="match status" value="1"/>
</dbReference>
<sequence length="357" mass="36136">MVDTSNGPLRVAVAGASGYAGGEVLRLLLSHPAYRSGRLEIGALTAGSNAGSTLGELQPHLLPLADRVLAPTTVEELSGHDVVFLGLPHGQSAAIATALPQSTIIIDCGADFRLTDGAAWEKYYGTPHAGHWPYGLPELPGGRDKLRGATRIAVPGCYPTVSSLALAPAIAAGIIEPRVNVVAVSGTSGAGRKLDVGLLGSEVMGSMRAYSIAGAHRHTPEIAQNLKAAQQSGGGDATDVSVSFTPVLAPLPRGILATCTAPTTVDAAQARAVYEKAYADEPFVHLLPEGVLPQTGSVLGSNAVTLQVTVDTDAGLLVVIGAIDNLTKGTAGAAVQSMNLALGIDETAGLSTVGVAP</sequence>
<dbReference type="CDD" id="cd23934">
    <property type="entry name" value="AGPR_1_C"/>
    <property type="match status" value="1"/>
</dbReference>
<dbReference type="InterPro" id="IPR036291">
    <property type="entry name" value="NAD(P)-bd_dom_sf"/>
</dbReference>
<comment type="catalytic activity">
    <reaction evidence="5">
        <text>N-acetyl-L-glutamate 5-semialdehyde + phosphate + NADP(+) = N-acetyl-L-glutamyl 5-phosphate + NADPH + H(+)</text>
        <dbReference type="Rhea" id="RHEA:21588"/>
        <dbReference type="ChEBI" id="CHEBI:15378"/>
        <dbReference type="ChEBI" id="CHEBI:29123"/>
        <dbReference type="ChEBI" id="CHEBI:43474"/>
        <dbReference type="ChEBI" id="CHEBI:57783"/>
        <dbReference type="ChEBI" id="CHEBI:57936"/>
        <dbReference type="ChEBI" id="CHEBI:58349"/>
        <dbReference type="EC" id="1.2.1.38"/>
    </reaction>
</comment>
<dbReference type="InterPro" id="IPR000534">
    <property type="entry name" value="Semialdehyde_DH_NAD-bd"/>
</dbReference>
<keyword evidence="4 5" id="KW-0560">Oxidoreductase</keyword>
<dbReference type="PANTHER" id="PTHR32338:SF10">
    <property type="entry name" value="N-ACETYL-GAMMA-GLUTAMYL-PHOSPHATE REDUCTASE, CHLOROPLASTIC-RELATED"/>
    <property type="match status" value="1"/>
</dbReference>
<dbReference type="PANTHER" id="PTHR32338">
    <property type="entry name" value="N-ACETYL-GAMMA-GLUTAMYL-PHOSPHATE REDUCTASE, CHLOROPLASTIC-RELATED-RELATED"/>
    <property type="match status" value="1"/>
</dbReference>
<dbReference type="InterPro" id="IPR050085">
    <property type="entry name" value="AGPR"/>
</dbReference>
<evidence type="ECO:0000313" key="8">
    <source>
        <dbReference type="EMBL" id="QVI18622.1"/>
    </source>
</evidence>
<comment type="subcellular location">
    <subcellularLocation>
        <location evidence="5">Cytoplasm</location>
    </subcellularLocation>
</comment>
<dbReference type="SMART" id="SM00859">
    <property type="entry name" value="Semialdhyde_dh"/>
    <property type="match status" value="1"/>
</dbReference>
<dbReference type="Gene3D" id="3.40.50.720">
    <property type="entry name" value="NAD(P)-binding Rossmann-like Domain"/>
    <property type="match status" value="1"/>
</dbReference>
<evidence type="ECO:0000256" key="5">
    <source>
        <dbReference type="HAMAP-Rule" id="MF_00150"/>
    </source>
</evidence>
<reference evidence="8 9" key="1">
    <citation type="submission" date="2021-04" db="EMBL/GenBank/DDBJ databases">
        <title>Nocardia tengchongensis.</title>
        <authorList>
            <person name="Zhuang k."/>
            <person name="Ran Y."/>
            <person name="Li W."/>
        </authorList>
    </citation>
    <scope>NUCLEOTIDE SEQUENCE [LARGE SCALE GENOMIC DNA]</scope>
    <source>
        <strain evidence="8 9">CFH S0057</strain>
    </source>
</reference>
<dbReference type="SUPFAM" id="SSF51735">
    <property type="entry name" value="NAD(P)-binding Rossmann-fold domains"/>
    <property type="match status" value="1"/>
</dbReference>
<dbReference type="Pfam" id="PF01118">
    <property type="entry name" value="Semialdhyde_dh"/>
    <property type="match status" value="1"/>
</dbReference>
<evidence type="ECO:0000256" key="4">
    <source>
        <dbReference type="ARBA" id="ARBA00023002"/>
    </source>
</evidence>
<dbReference type="Pfam" id="PF22698">
    <property type="entry name" value="Semialdhyde_dhC_1"/>
    <property type="match status" value="1"/>
</dbReference>
<feature type="domain" description="Semialdehyde dehydrogenase NAD-binding" evidence="7">
    <location>
        <begin position="10"/>
        <end position="147"/>
    </location>
</feature>
<comment type="function">
    <text evidence="5">Catalyzes the NADPH-dependent reduction of N-acetyl-5-glutamyl phosphate to yield N-acetyl-L-glutamate 5-semialdehyde.</text>
</comment>
<proteinExistence type="inferred from homology"/>
<dbReference type="Gene3D" id="3.30.360.10">
    <property type="entry name" value="Dihydrodipicolinate Reductase, domain 2"/>
    <property type="match status" value="1"/>
</dbReference>
<dbReference type="NCBIfam" id="TIGR01850">
    <property type="entry name" value="argC"/>
    <property type="match status" value="1"/>
</dbReference>
<gene>
    <name evidence="5 8" type="primary">argC</name>
    <name evidence="8" type="ORF">KHQ06_18780</name>
</gene>
<dbReference type="Proteomes" id="UP000683310">
    <property type="component" value="Chromosome"/>
</dbReference>
<dbReference type="SUPFAM" id="SSF55347">
    <property type="entry name" value="Glyceraldehyde-3-phosphate dehydrogenase-like, C-terminal domain"/>
    <property type="match status" value="1"/>
</dbReference>
<dbReference type="PROSITE" id="PS01224">
    <property type="entry name" value="ARGC"/>
    <property type="match status" value="1"/>
</dbReference>
<dbReference type="CDD" id="cd24148">
    <property type="entry name" value="AGPR_1_actinobacAGPR_like"/>
    <property type="match status" value="1"/>
</dbReference>
<evidence type="ECO:0000313" key="9">
    <source>
        <dbReference type="Proteomes" id="UP000683310"/>
    </source>
</evidence>
<keyword evidence="9" id="KW-1185">Reference proteome</keyword>
<dbReference type="EMBL" id="CP074371">
    <property type="protein sequence ID" value="QVI18622.1"/>
    <property type="molecule type" value="Genomic_DNA"/>
</dbReference>
<dbReference type="EC" id="1.2.1.38" evidence="5"/>
<evidence type="ECO:0000256" key="2">
    <source>
        <dbReference type="ARBA" id="ARBA00022605"/>
    </source>
</evidence>
<organism evidence="8 9">
    <name type="scientific">Nocardia tengchongensis</name>
    <dbReference type="NCBI Taxonomy" id="2055889"/>
    <lineage>
        <taxon>Bacteria</taxon>
        <taxon>Bacillati</taxon>
        <taxon>Actinomycetota</taxon>
        <taxon>Actinomycetes</taxon>
        <taxon>Mycobacteriales</taxon>
        <taxon>Nocardiaceae</taxon>
        <taxon>Nocardia</taxon>
    </lineage>
</organism>
<feature type="active site" evidence="5 6">
    <location>
        <position position="157"/>
    </location>
</feature>
<keyword evidence="2 5" id="KW-0028">Amino-acid biosynthesis</keyword>
<evidence type="ECO:0000256" key="3">
    <source>
        <dbReference type="ARBA" id="ARBA00022857"/>
    </source>
</evidence>
<evidence type="ECO:0000259" key="7">
    <source>
        <dbReference type="SMART" id="SM00859"/>
    </source>
</evidence>
<dbReference type="GO" id="GO:0003942">
    <property type="term" value="F:N-acetyl-gamma-glutamyl-phosphate reductase activity"/>
    <property type="evidence" value="ECO:0007669"/>
    <property type="project" value="UniProtKB-EC"/>
</dbReference>
<dbReference type="InterPro" id="IPR000706">
    <property type="entry name" value="AGPR_type-1"/>
</dbReference>
<evidence type="ECO:0000256" key="6">
    <source>
        <dbReference type="PROSITE-ProRule" id="PRU10010"/>
    </source>
</evidence>